<dbReference type="EMBL" id="JAQOSQ010000006">
    <property type="protein sequence ID" value="MDJ1183121.1"/>
    <property type="molecule type" value="Genomic_DNA"/>
</dbReference>
<name>A0ABT7BVB0_9CYAN</name>
<dbReference type="InterPro" id="IPR008538">
    <property type="entry name" value="Uma2"/>
</dbReference>
<keyword evidence="2" id="KW-0378">Hydrolase</keyword>
<feature type="domain" description="Putative restriction endonuclease" evidence="1">
    <location>
        <begin position="32"/>
        <end position="180"/>
    </location>
</feature>
<dbReference type="Proteomes" id="UP001232992">
    <property type="component" value="Unassembled WGS sequence"/>
</dbReference>
<dbReference type="GO" id="GO:0004519">
    <property type="term" value="F:endonuclease activity"/>
    <property type="evidence" value="ECO:0007669"/>
    <property type="project" value="UniProtKB-KW"/>
</dbReference>
<dbReference type="Gene3D" id="3.90.1570.10">
    <property type="entry name" value="tt1808, chain A"/>
    <property type="match status" value="1"/>
</dbReference>
<dbReference type="CDD" id="cd06260">
    <property type="entry name" value="DUF820-like"/>
    <property type="match status" value="1"/>
</dbReference>
<evidence type="ECO:0000313" key="3">
    <source>
        <dbReference type="Proteomes" id="UP001232992"/>
    </source>
</evidence>
<sequence>MKVTVDIPAIALQELVAPTLSEQRITLHNISWQQYETLLTTLSPSPSLRLSYNQGLLEIMGTSTQHEIIKSLIRRLLETYASVEDLDFYSYGSATFRSEVAARGLEADESYCIGERRDVPDLAIEVVITSGGIDKLDIYQGLEIPEVWFWQNDGFTLYQLIDSATGYREIERSQLLPNLDISLLSQFMDPDREPQMVRAYHQALGQL</sequence>
<keyword evidence="2" id="KW-0540">Nuclease</keyword>
<evidence type="ECO:0000313" key="2">
    <source>
        <dbReference type="EMBL" id="MDJ1183121.1"/>
    </source>
</evidence>
<accession>A0ABT7BVB0</accession>
<keyword evidence="2" id="KW-0255">Endonuclease</keyword>
<protein>
    <submittedName>
        <fullName evidence="2">Uma2 family endonuclease</fullName>
    </submittedName>
</protein>
<evidence type="ECO:0000259" key="1">
    <source>
        <dbReference type="Pfam" id="PF05685"/>
    </source>
</evidence>
<proteinExistence type="predicted"/>
<dbReference type="PANTHER" id="PTHR47152">
    <property type="entry name" value="SLR2084 PROTEIN-RELATED"/>
    <property type="match status" value="1"/>
</dbReference>
<comment type="caution">
    <text evidence="2">The sequence shown here is derived from an EMBL/GenBank/DDBJ whole genome shotgun (WGS) entry which is preliminary data.</text>
</comment>
<gene>
    <name evidence="2" type="ORF">PMH09_07930</name>
</gene>
<keyword evidence="3" id="KW-1185">Reference proteome</keyword>
<dbReference type="RefSeq" id="WP_283757776.1">
    <property type="nucleotide sequence ID" value="NZ_JAQOSQ010000006.1"/>
</dbReference>
<organism evidence="2 3">
    <name type="scientific">Roseofilum casamattae BLCC-M143</name>
    <dbReference type="NCBI Taxonomy" id="3022442"/>
    <lineage>
        <taxon>Bacteria</taxon>
        <taxon>Bacillati</taxon>
        <taxon>Cyanobacteriota</taxon>
        <taxon>Cyanophyceae</taxon>
        <taxon>Desertifilales</taxon>
        <taxon>Desertifilaceae</taxon>
        <taxon>Roseofilum</taxon>
        <taxon>Roseofilum casamattae</taxon>
    </lineage>
</organism>
<reference evidence="2 3" key="1">
    <citation type="submission" date="2023-01" db="EMBL/GenBank/DDBJ databases">
        <title>Novel diversity within Roseofilum (Cyanobacteria; Desertifilaceae) from marine benthic mats with descriptions of four novel species.</title>
        <authorList>
            <person name="Wang Y."/>
            <person name="Berthold D.E."/>
            <person name="Hu J."/>
            <person name="Lefler F.W."/>
            <person name="Laughinghouse H.D. IV."/>
        </authorList>
    </citation>
    <scope>NUCLEOTIDE SEQUENCE [LARGE SCALE GENOMIC DNA]</scope>
    <source>
        <strain evidence="2 3">BLCC-M143</strain>
    </source>
</reference>
<dbReference type="InterPro" id="IPR012296">
    <property type="entry name" value="Nuclease_put_TT1808"/>
</dbReference>
<dbReference type="PANTHER" id="PTHR47152:SF4">
    <property type="entry name" value="SLR0445 PROTEIN"/>
    <property type="match status" value="1"/>
</dbReference>
<dbReference type="Pfam" id="PF05685">
    <property type="entry name" value="Uma2"/>
    <property type="match status" value="1"/>
</dbReference>